<protein>
    <submittedName>
        <fullName evidence="2">Peroxide stress protein YaaA</fullName>
    </submittedName>
</protein>
<evidence type="ECO:0000313" key="3">
    <source>
        <dbReference type="Proteomes" id="UP000239352"/>
    </source>
</evidence>
<dbReference type="GO" id="GO:0005829">
    <property type="term" value="C:cytosol"/>
    <property type="evidence" value="ECO:0007669"/>
    <property type="project" value="TreeGrafter"/>
</dbReference>
<dbReference type="AlphaFoldDB" id="A0A2T0GU15"/>
<keyword evidence="3" id="KW-1185">Reference proteome</keyword>
<gene>
    <name evidence="2" type="ORF">CEP50_14825</name>
</gene>
<name>A0A2T0GU15_ACTMO</name>
<proteinExistence type="predicted"/>
<dbReference type="Proteomes" id="UP000239352">
    <property type="component" value="Unassembled WGS sequence"/>
</dbReference>
<dbReference type="STRING" id="1050202.GCA_000384035_02226"/>
<dbReference type="PANTHER" id="PTHR30283:SF4">
    <property type="entry name" value="PEROXIDE STRESS RESISTANCE PROTEIN YAAA"/>
    <property type="match status" value="1"/>
</dbReference>
<dbReference type="InterPro" id="IPR005583">
    <property type="entry name" value="YaaA"/>
</dbReference>
<comment type="caution">
    <text evidence="2">The sequence shown here is derived from an EMBL/GenBank/DDBJ whole genome shotgun (WGS) entry which is preliminary data.</text>
</comment>
<feature type="region of interest" description="Disordered" evidence="1">
    <location>
        <begin position="1"/>
        <end position="21"/>
    </location>
</feature>
<dbReference type="EMBL" id="PVSR01000029">
    <property type="protein sequence ID" value="PRW62591.1"/>
    <property type="molecule type" value="Genomic_DNA"/>
</dbReference>
<dbReference type="Pfam" id="PF03883">
    <property type="entry name" value="H2O2_YaaD"/>
    <property type="match status" value="1"/>
</dbReference>
<evidence type="ECO:0000256" key="1">
    <source>
        <dbReference type="SAM" id="MobiDB-lite"/>
    </source>
</evidence>
<organism evidence="2 3">
    <name type="scientific">Actinopolyspora mortivallis</name>
    <dbReference type="NCBI Taxonomy" id="33906"/>
    <lineage>
        <taxon>Bacteria</taxon>
        <taxon>Bacillati</taxon>
        <taxon>Actinomycetota</taxon>
        <taxon>Actinomycetes</taxon>
        <taxon>Actinopolysporales</taxon>
        <taxon>Actinopolysporaceae</taxon>
        <taxon>Actinopolyspora</taxon>
    </lineage>
</organism>
<dbReference type="InParanoid" id="A0A2T0GU15"/>
<reference evidence="2 3" key="1">
    <citation type="submission" date="2018-03" db="EMBL/GenBank/DDBJ databases">
        <title>Actinopolyspora mortivallis from Sahara, screening for active biomolecules.</title>
        <authorList>
            <person name="Selama O."/>
            <person name="Wellington E.M.H."/>
            <person name="Hacene H."/>
        </authorList>
    </citation>
    <scope>NUCLEOTIDE SEQUENCE [LARGE SCALE GENOMIC DNA]</scope>
    <source>
        <strain evidence="2 3">M5A</strain>
    </source>
</reference>
<sequence length="246" mass="26415">MLVLLPPSETKSPGGTGPPLRLDTLSFPELTPTRERLVETLVRLSEDLPASLEALGLSPRQSEEVERNGALWNSPTLAALDRYSGVLYDALDVGSLSGEERRRADERLAVVSALFGVLRGADPVPAYRLSAGSRLPEVGSLRRLWRPELSRVLESVPGPVVDLRSGAYAALAALPDPVEVRVVTEDGNGSRKTVGHHNKTHKGRLARALALAEREPESPAEVAEIAHGAGLRVEQPGRRSLTLVVS</sequence>
<accession>A0A2T0GU15</accession>
<dbReference type="NCBIfam" id="NF002544">
    <property type="entry name" value="PRK02101.2-1"/>
    <property type="match status" value="1"/>
</dbReference>
<dbReference type="RefSeq" id="WP_106114547.1">
    <property type="nucleotide sequence ID" value="NZ_PVSR01000029.1"/>
</dbReference>
<dbReference type="PANTHER" id="PTHR30283">
    <property type="entry name" value="PEROXIDE STRESS RESPONSE PROTEIN YAAA"/>
    <property type="match status" value="1"/>
</dbReference>
<evidence type="ECO:0000313" key="2">
    <source>
        <dbReference type="EMBL" id="PRW62591.1"/>
    </source>
</evidence>
<dbReference type="GO" id="GO:0033194">
    <property type="term" value="P:response to hydroperoxide"/>
    <property type="evidence" value="ECO:0007669"/>
    <property type="project" value="TreeGrafter"/>
</dbReference>